<dbReference type="AlphaFoldDB" id="A0A0B7MEU5"/>
<dbReference type="RefSeq" id="WP_044665143.1">
    <property type="nucleotide sequence ID" value="NZ_CDRZ01000233.1"/>
</dbReference>
<organism evidence="3 4">
    <name type="scientific">Syntrophaceticus schinkii</name>
    <dbReference type="NCBI Taxonomy" id="499207"/>
    <lineage>
        <taxon>Bacteria</taxon>
        <taxon>Bacillati</taxon>
        <taxon>Bacillota</taxon>
        <taxon>Clostridia</taxon>
        <taxon>Thermoanaerobacterales</taxon>
        <taxon>Thermoanaerobacterales Family III. Incertae Sedis</taxon>
        <taxon>Syntrophaceticus</taxon>
    </lineage>
</organism>
<accession>A0A0B7MEU5</accession>
<dbReference type="InterPro" id="IPR018931">
    <property type="entry name" value="DUF2520"/>
</dbReference>
<evidence type="ECO:0000313" key="3">
    <source>
        <dbReference type="EMBL" id="CEO89119.1"/>
    </source>
</evidence>
<evidence type="ECO:0000313" key="4">
    <source>
        <dbReference type="Proteomes" id="UP000046155"/>
    </source>
</evidence>
<dbReference type="InterPro" id="IPR019665">
    <property type="entry name" value="OxRdtase/DH_put_Rossmann_dom"/>
</dbReference>
<name>A0A0B7MEU5_9FIRM</name>
<feature type="domain" description="DUF2520" evidence="2">
    <location>
        <begin position="133"/>
        <end position="257"/>
    </location>
</feature>
<dbReference type="Proteomes" id="UP000046155">
    <property type="component" value="Unassembled WGS sequence"/>
</dbReference>
<dbReference type="OrthoDB" id="9810755at2"/>
<dbReference type="SUPFAM" id="SSF48179">
    <property type="entry name" value="6-phosphogluconate dehydrogenase C-terminal domain-like"/>
    <property type="match status" value="1"/>
</dbReference>
<gene>
    <name evidence="3" type="ORF">SSCH_370017</name>
</gene>
<dbReference type="InterPro" id="IPR037108">
    <property type="entry name" value="TM1727-like_C_sf"/>
</dbReference>
<keyword evidence="4" id="KW-1185">Reference proteome</keyword>
<dbReference type="EMBL" id="CDRZ01000233">
    <property type="protein sequence ID" value="CEO89119.1"/>
    <property type="molecule type" value="Genomic_DNA"/>
</dbReference>
<protein>
    <submittedName>
        <fullName evidence="3">NADP oxidoreductase, coenzyme F420-dependent</fullName>
    </submittedName>
</protein>
<dbReference type="PANTHER" id="PTHR40459">
    <property type="entry name" value="CONSERVED HYPOTHETICAL ALANINE AND LEUCINE RICH PROTEIN"/>
    <property type="match status" value="1"/>
</dbReference>
<dbReference type="Pfam" id="PF10728">
    <property type="entry name" value="DUF2520"/>
    <property type="match status" value="1"/>
</dbReference>
<dbReference type="SUPFAM" id="SSF51735">
    <property type="entry name" value="NAD(P)-binding Rossmann-fold domains"/>
    <property type="match status" value="1"/>
</dbReference>
<evidence type="ECO:0000259" key="2">
    <source>
        <dbReference type="Pfam" id="PF10728"/>
    </source>
</evidence>
<dbReference type="InterPro" id="IPR008927">
    <property type="entry name" value="6-PGluconate_DH-like_C_sf"/>
</dbReference>
<dbReference type="Pfam" id="PF10727">
    <property type="entry name" value="Rossmann-like"/>
    <property type="match status" value="1"/>
</dbReference>
<dbReference type="Gene3D" id="1.10.1040.20">
    <property type="entry name" value="ProC-like, C-terminal domain"/>
    <property type="match status" value="1"/>
</dbReference>
<dbReference type="InterPro" id="IPR036291">
    <property type="entry name" value="NAD(P)-bd_dom_sf"/>
</dbReference>
<sequence length="289" mass="30114">MKIGFIGAGKVGSAIAILLQKAGYHIAGVASRTSDSAQELAKRLNCAVLSKGDVAKRSEVLFLTTPDDAIASVAAELAGEGLFHPGQVVLHMSGAHTSQVLKPAAQGGAITLSVHPIQSFASVDKALALIPGTYFSIEGDAQGYDVAIKMVDKLGGKHFLLESEAKVLYHAAACVACNYMVGLLDTALDLLAQAGVPEGLRLPAFLPLVTGTVENIKNLGIPKALTGPISRGDRGTVEKHLNAMSGPALDVYQTLGLVTVDVALNKGTINEEQAKALRSLLADHWHGMH</sequence>
<feature type="domain" description="Putative oxidoreductase/dehydrogenase Rossmann-like" evidence="1">
    <location>
        <begin position="2"/>
        <end position="116"/>
    </location>
</feature>
<dbReference type="Gene3D" id="3.40.50.720">
    <property type="entry name" value="NAD(P)-binding Rossmann-like Domain"/>
    <property type="match status" value="1"/>
</dbReference>
<proteinExistence type="predicted"/>
<reference evidence="4" key="1">
    <citation type="submission" date="2015-01" db="EMBL/GenBank/DDBJ databases">
        <authorList>
            <person name="Manzoor Shahid"/>
            <person name="Zubair Saima"/>
        </authorList>
    </citation>
    <scope>NUCLEOTIDE SEQUENCE [LARGE SCALE GENOMIC DNA]</scope>
    <source>
        <strain evidence="4">Sp3</strain>
    </source>
</reference>
<dbReference type="PANTHER" id="PTHR40459:SF1">
    <property type="entry name" value="CONSERVED HYPOTHETICAL ALANINE AND LEUCINE RICH PROTEIN"/>
    <property type="match status" value="1"/>
</dbReference>
<evidence type="ECO:0000259" key="1">
    <source>
        <dbReference type="Pfam" id="PF10727"/>
    </source>
</evidence>